<dbReference type="Gene3D" id="2.60.420.10">
    <property type="entry name" value="Maltose phosphorylase, domain 3"/>
    <property type="match status" value="1"/>
</dbReference>
<evidence type="ECO:0000259" key="2">
    <source>
        <dbReference type="Pfam" id="PF17389"/>
    </source>
</evidence>
<dbReference type="RefSeq" id="WP_220560161.1">
    <property type="nucleotide sequence ID" value="NZ_CP074133.1"/>
</dbReference>
<organism evidence="4 5">
    <name type="scientific">Nocardiopsis changdeensis</name>
    <dbReference type="NCBI Taxonomy" id="2831969"/>
    <lineage>
        <taxon>Bacteria</taxon>
        <taxon>Bacillati</taxon>
        <taxon>Actinomycetota</taxon>
        <taxon>Actinomycetes</taxon>
        <taxon>Streptosporangiales</taxon>
        <taxon>Nocardiopsidaceae</taxon>
        <taxon>Nocardiopsis</taxon>
    </lineage>
</organism>
<feature type="domain" description="Alpha-L-rhamnosidase C-terminal" evidence="3">
    <location>
        <begin position="751"/>
        <end position="802"/>
    </location>
</feature>
<dbReference type="SUPFAM" id="SSF49785">
    <property type="entry name" value="Galactose-binding domain-like"/>
    <property type="match status" value="1"/>
</dbReference>
<accession>A0ABX8BRP1</accession>
<reference evidence="4 5" key="1">
    <citation type="submission" date="2021-05" db="EMBL/GenBank/DDBJ databases">
        <title>Direct Submission.</title>
        <authorList>
            <person name="Li K."/>
            <person name="Gao J."/>
        </authorList>
    </citation>
    <scope>NUCLEOTIDE SEQUENCE [LARGE SCALE GENOMIC DNA]</scope>
    <source>
        <strain evidence="4 5">Mg02</strain>
    </source>
</reference>
<dbReference type="InterPro" id="IPR013737">
    <property type="entry name" value="Bac_rhamnosid_N"/>
</dbReference>
<sequence>MHAPAAAPTGAAPPGFRAEPRAWTGEWIWSDRPALAPPGPDNPFGRHDPDRFDHRVLFRTVFRVAGPVRGARLFITADSRYTAYLNGVEVGDGPVRHGPGTLYYSVHDLAGALVEGENVLAVAARFYGHPTPWWEPTPPTFTQGGGSLVAEVEVDGSVAAASGPHWRVREGDAWERCRPMGLLNSQIPEAFDARLLDPGWTGAGFDDTGWAPATVQAAHAVTGPRGRTRPGGHPYGVLLPHPLPPPAVTRHAPVGPPLWYALPPGADPDVHTALAADAAVLEDGTPAGPDRPGGRALAVFDLGRIVSGRTRLTLDGPAGRTVTGALVEAVTPVALGSAAPFRIRTRNGRTRFTASDPSGGRYLVLSVDGPDVEVAVAVREALRPRPAGAGFECSDPFLEHLFAVALRTVDLTAQDAYLDCPTRESRAWVGDAVVHQAVDLATSPDWSLAVWNPRLLARARPDGMLPMVVAGDFARDGVPPIPDWALHWIRSVHLLYRYTGDREAVAELLGTAEGVLRWFARHARPDGLLHDVPGWVLIDWSPVQVAGCSAALNALWGRALADFAEMAAWSGDPGRALWARDAHARLAEGFEAFWDEERGAYRDTLGPAGPGRGVSEHTAAAAVCARLVPPRRRDRVRDLLLDRDAMFTRSPLADHGVDERGAYDGTPVHLREAPDWDTEARVVGAQPFFRYVVHDALAELGAADALVDLYRDWAVLLESGPSALRECWEGGSFAHGWSATPARDLVVHTLGVSPAEPGYASVRVAPRPGRLERIAGRVPTPHGFVEVAVENGRARVDSPVPVEFSHPSGRVDRFPAGERTITLHHAFPRGDQP</sequence>
<evidence type="ECO:0000313" key="4">
    <source>
        <dbReference type="EMBL" id="QUX24716.1"/>
    </source>
</evidence>
<dbReference type="InterPro" id="IPR012341">
    <property type="entry name" value="6hp_glycosidase-like_sf"/>
</dbReference>
<dbReference type="InterPro" id="IPR008928">
    <property type="entry name" value="6-hairpin_glycosidase_sf"/>
</dbReference>
<dbReference type="Pfam" id="PF08531">
    <property type="entry name" value="Bac_rhamnosid_N"/>
    <property type="match status" value="1"/>
</dbReference>
<proteinExistence type="predicted"/>
<evidence type="ECO:0000313" key="5">
    <source>
        <dbReference type="Proteomes" id="UP000676079"/>
    </source>
</evidence>
<feature type="domain" description="Bacterial alpha-L-rhamnosidase N-terminal" evidence="1">
    <location>
        <begin position="68"/>
        <end position="218"/>
    </location>
</feature>
<dbReference type="Proteomes" id="UP000676079">
    <property type="component" value="Chromosome"/>
</dbReference>
<dbReference type="Gene3D" id="2.60.120.260">
    <property type="entry name" value="Galactose-binding domain-like"/>
    <property type="match status" value="2"/>
</dbReference>
<dbReference type="PANTHER" id="PTHR34987">
    <property type="entry name" value="C, PUTATIVE (AFU_ORTHOLOGUE AFUA_3G02880)-RELATED"/>
    <property type="match status" value="1"/>
</dbReference>
<dbReference type="InterPro" id="IPR035398">
    <property type="entry name" value="Bac_rhamnosid_C"/>
</dbReference>
<dbReference type="InterPro" id="IPR035396">
    <property type="entry name" value="Bac_rhamnosid6H"/>
</dbReference>
<dbReference type="Pfam" id="PF17389">
    <property type="entry name" value="Bac_rhamnosid6H"/>
    <property type="match status" value="1"/>
</dbReference>
<protein>
    <submittedName>
        <fullName evidence="4">Alpha-L-rhamnosidase N-terminal domain-containing protein</fullName>
    </submittedName>
</protein>
<evidence type="ECO:0000259" key="1">
    <source>
        <dbReference type="Pfam" id="PF08531"/>
    </source>
</evidence>
<dbReference type="EMBL" id="CP074133">
    <property type="protein sequence ID" value="QUX24716.1"/>
    <property type="molecule type" value="Genomic_DNA"/>
</dbReference>
<evidence type="ECO:0000259" key="3">
    <source>
        <dbReference type="Pfam" id="PF17390"/>
    </source>
</evidence>
<dbReference type="InterPro" id="IPR008979">
    <property type="entry name" value="Galactose-bd-like_sf"/>
</dbReference>
<name>A0ABX8BRP1_9ACTN</name>
<dbReference type="Gene3D" id="1.50.10.10">
    <property type="match status" value="1"/>
</dbReference>
<dbReference type="SUPFAM" id="SSF48208">
    <property type="entry name" value="Six-hairpin glycosidases"/>
    <property type="match status" value="1"/>
</dbReference>
<dbReference type="Pfam" id="PF17390">
    <property type="entry name" value="Bac_rhamnosid_C"/>
    <property type="match status" value="1"/>
</dbReference>
<feature type="domain" description="Alpha-L-rhamnosidase six-hairpin glycosidase" evidence="2">
    <location>
        <begin position="390"/>
        <end position="603"/>
    </location>
</feature>
<keyword evidence="5" id="KW-1185">Reference proteome</keyword>
<gene>
    <name evidence="4" type="ORF">KGD84_10880</name>
</gene>
<dbReference type="PANTHER" id="PTHR34987:SF2">
    <property type="entry name" value="B, PUTATIVE (AFU_ORTHOLOGUE AFUA_7G05040)-RELATED"/>
    <property type="match status" value="1"/>
</dbReference>